<dbReference type="AlphaFoldDB" id="A0A2K3PAB8"/>
<dbReference type="PANTHER" id="PTHR36766">
    <property type="entry name" value="PLANT BROAD-SPECTRUM MILDEW RESISTANCE PROTEIN RPW8"/>
    <property type="match status" value="1"/>
</dbReference>
<dbReference type="Proteomes" id="UP000236291">
    <property type="component" value="Unassembled WGS sequence"/>
</dbReference>
<dbReference type="InterPro" id="IPR042197">
    <property type="entry name" value="Apaf_helical"/>
</dbReference>
<dbReference type="Gene3D" id="1.10.8.430">
    <property type="entry name" value="Helical domain of apoptotic protease-activating factors"/>
    <property type="match status" value="1"/>
</dbReference>
<dbReference type="Gene3D" id="1.10.10.10">
    <property type="entry name" value="Winged helix-like DNA-binding domain superfamily/Winged helix DNA-binding domain"/>
    <property type="match status" value="1"/>
</dbReference>
<dbReference type="STRING" id="57577.A0A2K3PAB8"/>
<evidence type="ECO:0000259" key="3">
    <source>
        <dbReference type="Pfam" id="PF23598"/>
    </source>
</evidence>
<reference evidence="4 5" key="2">
    <citation type="journal article" date="2017" name="Front. Plant Sci.">
        <title>Gene Classification and Mining of Molecular Markers Useful in Red Clover (Trifolium pratense) Breeding.</title>
        <authorList>
            <person name="Istvanek J."/>
            <person name="Dluhosova J."/>
            <person name="Dluhos P."/>
            <person name="Patkova L."/>
            <person name="Nedelnik J."/>
            <person name="Repkova J."/>
        </authorList>
    </citation>
    <scope>NUCLEOTIDE SEQUENCE [LARGE SCALE GENOMIC DNA]</scope>
    <source>
        <strain evidence="5">cv. Tatra</strain>
        <tissue evidence="4">Young leaves</tissue>
    </source>
</reference>
<dbReference type="Gene3D" id="3.80.10.10">
    <property type="entry name" value="Ribonuclease Inhibitor"/>
    <property type="match status" value="1"/>
</dbReference>
<accession>A0A2K3PAB8</accession>
<dbReference type="GO" id="GO:0043531">
    <property type="term" value="F:ADP binding"/>
    <property type="evidence" value="ECO:0007669"/>
    <property type="project" value="InterPro"/>
</dbReference>
<reference evidence="4 5" key="1">
    <citation type="journal article" date="2014" name="Am. J. Bot.">
        <title>Genome assembly and annotation for red clover (Trifolium pratense; Fabaceae).</title>
        <authorList>
            <person name="Istvanek J."/>
            <person name="Jaros M."/>
            <person name="Krenek A."/>
            <person name="Repkova J."/>
        </authorList>
    </citation>
    <scope>NUCLEOTIDE SEQUENCE [LARGE SCALE GENOMIC DNA]</scope>
    <source>
        <strain evidence="5">cv. Tatra</strain>
        <tissue evidence="4">Young leaves</tissue>
    </source>
</reference>
<dbReference type="Pfam" id="PF23598">
    <property type="entry name" value="LRR_14"/>
    <property type="match status" value="1"/>
</dbReference>
<organism evidence="4 5">
    <name type="scientific">Trifolium pratense</name>
    <name type="common">Red clover</name>
    <dbReference type="NCBI Taxonomy" id="57577"/>
    <lineage>
        <taxon>Eukaryota</taxon>
        <taxon>Viridiplantae</taxon>
        <taxon>Streptophyta</taxon>
        <taxon>Embryophyta</taxon>
        <taxon>Tracheophyta</taxon>
        <taxon>Spermatophyta</taxon>
        <taxon>Magnoliopsida</taxon>
        <taxon>eudicotyledons</taxon>
        <taxon>Gunneridae</taxon>
        <taxon>Pentapetalae</taxon>
        <taxon>rosids</taxon>
        <taxon>fabids</taxon>
        <taxon>Fabales</taxon>
        <taxon>Fabaceae</taxon>
        <taxon>Papilionoideae</taxon>
        <taxon>50 kb inversion clade</taxon>
        <taxon>NPAAA clade</taxon>
        <taxon>Hologalegina</taxon>
        <taxon>IRL clade</taxon>
        <taxon>Trifolieae</taxon>
        <taxon>Trifolium</taxon>
    </lineage>
</organism>
<evidence type="ECO:0000313" key="5">
    <source>
        <dbReference type="Proteomes" id="UP000236291"/>
    </source>
</evidence>
<evidence type="ECO:0000256" key="1">
    <source>
        <dbReference type="ARBA" id="ARBA00022737"/>
    </source>
</evidence>
<dbReference type="EMBL" id="ASHM01005138">
    <property type="protein sequence ID" value="PNY12238.1"/>
    <property type="molecule type" value="Genomic_DNA"/>
</dbReference>
<proteinExistence type="predicted"/>
<dbReference type="SUPFAM" id="SSF52540">
    <property type="entry name" value="P-loop containing nucleoside triphosphate hydrolases"/>
    <property type="match status" value="1"/>
</dbReference>
<dbReference type="PRINTS" id="PR00364">
    <property type="entry name" value="DISEASERSIST"/>
</dbReference>
<feature type="domain" description="Disease resistance R13L4/SHOC-2-like LRR" evidence="3">
    <location>
        <begin position="387"/>
        <end position="492"/>
    </location>
</feature>
<dbReference type="InterPro" id="IPR036388">
    <property type="entry name" value="WH-like_DNA-bd_sf"/>
</dbReference>
<dbReference type="InterPro" id="IPR027417">
    <property type="entry name" value="P-loop_NTPase"/>
</dbReference>
<dbReference type="InterPro" id="IPR055414">
    <property type="entry name" value="LRR_R13L4/SHOC2-like"/>
</dbReference>
<evidence type="ECO:0000256" key="2">
    <source>
        <dbReference type="ARBA" id="ARBA00022821"/>
    </source>
</evidence>
<dbReference type="GO" id="GO:0006952">
    <property type="term" value="P:defense response"/>
    <property type="evidence" value="ECO:0007669"/>
    <property type="project" value="UniProtKB-KW"/>
</dbReference>
<comment type="caution">
    <text evidence="4">The sequence shown here is derived from an EMBL/GenBank/DDBJ whole genome shotgun (WGS) entry which is preliminary data.</text>
</comment>
<gene>
    <name evidence="4" type="ORF">L195_g008864</name>
</gene>
<keyword evidence="1" id="KW-0677">Repeat</keyword>
<name>A0A2K3PAB8_TRIPR</name>
<evidence type="ECO:0000313" key="4">
    <source>
        <dbReference type="EMBL" id="PNY12238.1"/>
    </source>
</evidence>
<sequence>MFQSDEDAINRLGLLLKHVGTDSEGHVVPILLVLDDVWPESEELVEKFKFQMSDYKILVTSRVAFRRFGTPFKLDPLVHDHAVSLFQHYAQLNESSSYKPDRDLLDEIVKGCKGSPLALQVTAGSLCQQPFEKWQTMMERLKSQTILESNSTNLLSRLQQSLDILEDIKEKECFVDLGLFPEDQMIPVTVLIDMWATLYNLDEDGIQAMAIVHNLNTRNLISIISTRKVATEADMYYNNHYVVIHDLLRELANHQRKEESELANYQRKEESFDQRKRLIIDLHGDDRPDWWIGPNQHGMSSCMPSSVTRMWVKQKKLKVAAGILSISADETFSSGWCDMRPDEAKVLILNLRSDKYSLPDFTKKMNAMPNLVELSIDYCKDLIKLPDGLCNITTLKKLSITNCHNLSAMPQDIKNLENLEVLRLCSCSDLKEMPESVEGLNKLRCLDISDCASLPKLPDDIGKLQKLEKLAMKGCSKLSELPNSVIKIGNLKHEMHVICDEEHVILWEHYRNIPYLSIDMHKEDINLNWLHRTRS</sequence>
<keyword evidence="2" id="KW-0611">Plant defense</keyword>
<dbReference type="SUPFAM" id="SSF52047">
    <property type="entry name" value="RNI-like"/>
    <property type="match status" value="1"/>
</dbReference>
<protein>
    <submittedName>
        <fullName evidence="4">Putative disease resistance protein</fullName>
    </submittedName>
</protein>
<dbReference type="InterPro" id="IPR032675">
    <property type="entry name" value="LRR_dom_sf"/>
</dbReference>
<dbReference type="PANTHER" id="PTHR36766:SF28">
    <property type="entry name" value="PLANT BROAD-SPECTRUM MILDEW RESISTANCE PROTEIN RPW8"/>
    <property type="match status" value="1"/>
</dbReference>